<dbReference type="Proteomes" id="UP000001623">
    <property type="component" value="Chromosome"/>
</dbReference>
<evidence type="ECO:0000313" key="2">
    <source>
        <dbReference type="Proteomes" id="UP000001623"/>
    </source>
</evidence>
<dbReference type="STRING" id="536019.Mesop_3762"/>
<organism evidence="1 2">
    <name type="scientific">Mesorhizobium opportunistum (strain LMG 24607 / HAMBI 3007 / WSM2075)</name>
    <dbReference type="NCBI Taxonomy" id="536019"/>
    <lineage>
        <taxon>Bacteria</taxon>
        <taxon>Pseudomonadati</taxon>
        <taxon>Pseudomonadota</taxon>
        <taxon>Alphaproteobacteria</taxon>
        <taxon>Hyphomicrobiales</taxon>
        <taxon>Phyllobacteriaceae</taxon>
        <taxon>Mesorhizobium</taxon>
    </lineage>
</organism>
<name>F7Y0Z0_MESOW</name>
<dbReference type="KEGG" id="mop:Mesop_3762"/>
<dbReference type="RefSeq" id="WP_013894887.1">
    <property type="nucleotide sequence ID" value="NC_015675.1"/>
</dbReference>
<reference evidence="1 2" key="1">
    <citation type="submission" date="2010-10" db="EMBL/GenBank/DDBJ databases">
        <title>Complete sequence of Mesorhizobium opportunistum WSM2075.</title>
        <authorList>
            <consortium name="US DOE Joint Genome Institute"/>
            <person name="Lucas S."/>
            <person name="Copeland A."/>
            <person name="Lapidus A."/>
            <person name="Cheng J.-F."/>
            <person name="Bruce D."/>
            <person name="Goodwin L."/>
            <person name="Pitluck S."/>
            <person name="Chertkov O."/>
            <person name="Misra M."/>
            <person name="Detter J.C."/>
            <person name="Han C."/>
            <person name="Tapia R."/>
            <person name="Land M."/>
            <person name="Hauser L."/>
            <person name="Kyrpides N."/>
            <person name="Ovchinnikova G."/>
            <person name="Mavrommatis K.M."/>
            <person name="Tiwari R.P."/>
            <person name="Howieson J.G."/>
            <person name="O'Hara G.W."/>
            <person name="Nandasena K.G."/>
            <person name="Woyke T."/>
        </authorList>
    </citation>
    <scope>NUCLEOTIDE SEQUENCE [LARGE SCALE GENOMIC DNA]</scope>
    <source>
        <strain evidence="2">LMG 24607 / HAMBI 3007 / WSM2075</strain>
    </source>
</reference>
<proteinExistence type="predicted"/>
<dbReference type="HOGENOM" id="CLU_2974216_0_0_5"/>
<accession>F7Y0Z0</accession>
<dbReference type="EMBL" id="CP002279">
    <property type="protein sequence ID" value="AEH88203.1"/>
    <property type="molecule type" value="Genomic_DNA"/>
</dbReference>
<protein>
    <submittedName>
        <fullName evidence="1">Uncharacterized protein</fullName>
    </submittedName>
</protein>
<evidence type="ECO:0000313" key="1">
    <source>
        <dbReference type="EMBL" id="AEH88203.1"/>
    </source>
</evidence>
<sequence length="58" mass="6587">MERKDIRIDFIDDDGIAYGKQTTRVENPDDPEQYVLVERRIAILPGGLVFDAPYGAPH</sequence>
<gene>
    <name evidence="1" type="ordered locus">Mesop_3762</name>
</gene>
<dbReference type="AlphaFoldDB" id="F7Y0Z0"/>